<evidence type="ECO:0000256" key="3">
    <source>
        <dbReference type="ARBA" id="ARBA00022679"/>
    </source>
</evidence>
<keyword evidence="9" id="KW-0040">ANK repeat</keyword>
<dbReference type="InterPro" id="IPR002867">
    <property type="entry name" value="IBR_dom"/>
</dbReference>
<feature type="region of interest" description="Disordered" evidence="10">
    <location>
        <begin position="484"/>
        <end position="570"/>
    </location>
</feature>
<sequence length="1023" mass="116963">MSPPFNELARVQEFISFAHKLGVGFEAAFIISLNVRGSELFKYARDNLFIDLEDDLSVACRLCDFYQTGEVFDENMPEMEQLFDDVFAKSLKFVRSALAHSLCSIYGKDKALTFFRDEIFSSLNFYNRYYKCVVTIDQESVIHQSEYFKTQNFGRAIAFELLPDKKVAAFICDIPYTHRSSVPFYKISIFQLDLGSAVVSDLIKRGGKDEVSFNRITKEMLFVNNFQSYRPGDSYLSLIGTHVGKNELLEWAKNRVKSIAETEINWNVFRCLFEETCALIENSTTFPLRCAHQHCQFLAINDIRKVFGRKFTKIQDLKTFILPLLQRSLYTFVNNNDEFVWCKSTGCHYLIKVNINSQTIICPKCRNERCGGCGEDVHEGKNCEEARHALLLKDDHLLLKWKEEISEMCRFCPNKNCNMLIERTIEGCNHMECTNCKTHFCWICESFKSDNSRDIYRHMLEIHGSYGVDYEHLNMGKLLFNRPILMPPSKENQNKKSSKDEEKQQNLKSVKQKEAINKKKNSDKTSTSAAINFDNFERGKRRNSLTDSPLTGLSPSSGASNGDSADDIGGSTGISSSLSESFSDNQTEDKKTLHTFSTNFGLFEGENIDNIELEYVHDVLVGIKKQLIKQLKYNKWTEALAQAIITGDFDCFLRRFKMIMLCLRKRRDAKYKSLTNQQLAAFVANNIVERFCDQNEETTILMILLANHDKKFNCSARNHGYCRIAHLLLKLLGDEDRVNLIEVIAKTSGKTALHLAVATGHPCQLRVLLALTDIDPNILDESGRAAIHYAVERNNLDMVKMLMWYGADISLAQSRNSKYNPSYISIHANPGATVDYWLRERVKAISQKMLTFARSLCARTFSIDKSISTPHFLRLNKISKSEIECQLNLHTKVNNFASQNRPRPRAFLFMIPIAFQTTDERSAASDPKIVRVAFPRDFYVAGHPILDSWEVNCTATKLLPVFTSNGYTTRQNNSFFAYELPSSIEGLHRLTCRLGSVLNRENLLIAVQAFSCTELRRNKSKAD</sequence>
<dbReference type="Pfam" id="PF01485">
    <property type="entry name" value="IBR"/>
    <property type="match status" value="2"/>
</dbReference>
<evidence type="ECO:0000256" key="7">
    <source>
        <dbReference type="ARBA" id="ARBA00022786"/>
    </source>
</evidence>
<protein>
    <recommendedName>
        <fullName evidence="2">RBR-type E3 ubiquitin transferase</fullName>
        <ecNumber evidence="2">2.3.2.31</ecNumber>
    </recommendedName>
</protein>
<feature type="domain" description="RING-type" evidence="11">
    <location>
        <begin position="258"/>
        <end position="470"/>
    </location>
</feature>
<keyword evidence="12" id="KW-1185">Reference proteome</keyword>
<feature type="repeat" description="ANK" evidence="9">
    <location>
        <begin position="782"/>
        <end position="814"/>
    </location>
</feature>
<keyword evidence="8" id="KW-0862">Zinc</keyword>
<reference evidence="13" key="1">
    <citation type="submission" date="2022-11" db="UniProtKB">
        <authorList>
            <consortium name="WormBaseParasite"/>
        </authorList>
    </citation>
    <scope>IDENTIFICATION</scope>
</reference>
<dbReference type="AlphaFoldDB" id="A0A915MXI3"/>
<evidence type="ECO:0000256" key="9">
    <source>
        <dbReference type="PROSITE-ProRule" id="PRU00023"/>
    </source>
</evidence>
<dbReference type="InterPro" id="IPR036770">
    <property type="entry name" value="Ankyrin_rpt-contain_sf"/>
</dbReference>
<dbReference type="SUPFAM" id="SSF57850">
    <property type="entry name" value="RING/U-box"/>
    <property type="match status" value="2"/>
</dbReference>
<dbReference type="InterPro" id="IPR031127">
    <property type="entry name" value="E3_UB_ligase_RBR"/>
</dbReference>
<comment type="catalytic activity">
    <reaction evidence="1">
        <text>[E2 ubiquitin-conjugating enzyme]-S-ubiquitinyl-L-cysteine + [acceptor protein]-L-lysine = [E2 ubiquitin-conjugating enzyme]-L-cysteine + [acceptor protein]-N(6)-ubiquitinyl-L-lysine.</text>
        <dbReference type="EC" id="2.3.2.31"/>
    </reaction>
</comment>
<dbReference type="PROSITE" id="PS51873">
    <property type="entry name" value="TRIAD"/>
    <property type="match status" value="1"/>
</dbReference>
<evidence type="ECO:0000256" key="4">
    <source>
        <dbReference type="ARBA" id="ARBA00022723"/>
    </source>
</evidence>
<evidence type="ECO:0000256" key="2">
    <source>
        <dbReference type="ARBA" id="ARBA00012251"/>
    </source>
</evidence>
<dbReference type="Gene3D" id="1.20.120.1750">
    <property type="match status" value="1"/>
</dbReference>
<dbReference type="SMART" id="SM00248">
    <property type="entry name" value="ANK"/>
    <property type="match status" value="2"/>
</dbReference>
<dbReference type="SMART" id="SM00647">
    <property type="entry name" value="IBR"/>
    <property type="match status" value="2"/>
</dbReference>
<organism evidence="12 13">
    <name type="scientific">Meloidogyne javanica</name>
    <name type="common">Root-knot nematode worm</name>
    <dbReference type="NCBI Taxonomy" id="6303"/>
    <lineage>
        <taxon>Eukaryota</taxon>
        <taxon>Metazoa</taxon>
        <taxon>Ecdysozoa</taxon>
        <taxon>Nematoda</taxon>
        <taxon>Chromadorea</taxon>
        <taxon>Rhabditida</taxon>
        <taxon>Tylenchina</taxon>
        <taxon>Tylenchomorpha</taxon>
        <taxon>Tylenchoidea</taxon>
        <taxon>Meloidogynidae</taxon>
        <taxon>Meloidogyninae</taxon>
        <taxon>Meloidogyne</taxon>
        <taxon>Meloidogyne incognita group</taxon>
    </lineage>
</organism>
<evidence type="ECO:0000256" key="1">
    <source>
        <dbReference type="ARBA" id="ARBA00001798"/>
    </source>
</evidence>
<keyword evidence="5" id="KW-0677">Repeat</keyword>
<dbReference type="PROSITE" id="PS50088">
    <property type="entry name" value="ANK_REPEAT"/>
    <property type="match status" value="2"/>
</dbReference>
<dbReference type="PROSITE" id="PS50297">
    <property type="entry name" value="ANK_REP_REGION"/>
    <property type="match status" value="1"/>
</dbReference>
<keyword evidence="7" id="KW-0833">Ubl conjugation pathway</keyword>
<evidence type="ECO:0000256" key="6">
    <source>
        <dbReference type="ARBA" id="ARBA00022771"/>
    </source>
</evidence>
<dbReference type="Proteomes" id="UP000887561">
    <property type="component" value="Unplaced"/>
</dbReference>
<evidence type="ECO:0000256" key="8">
    <source>
        <dbReference type="ARBA" id="ARBA00022833"/>
    </source>
</evidence>
<evidence type="ECO:0000313" key="12">
    <source>
        <dbReference type="Proteomes" id="UP000887561"/>
    </source>
</evidence>
<dbReference type="EC" id="2.3.2.31" evidence="2"/>
<dbReference type="Gene3D" id="1.25.40.20">
    <property type="entry name" value="Ankyrin repeat-containing domain"/>
    <property type="match status" value="1"/>
</dbReference>
<dbReference type="WBParaSite" id="scaffold6380_cov221.g10775">
    <property type="protein sequence ID" value="scaffold6380_cov221.g10775"/>
    <property type="gene ID" value="scaffold6380_cov221.g10775"/>
</dbReference>
<evidence type="ECO:0000259" key="11">
    <source>
        <dbReference type="PROSITE" id="PS51873"/>
    </source>
</evidence>
<dbReference type="GO" id="GO:0016567">
    <property type="term" value="P:protein ubiquitination"/>
    <property type="evidence" value="ECO:0007669"/>
    <property type="project" value="InterPro"/>
</dbReference>
<dbReference type="SUPFAM" id="SSF48403">
    <property type="entry name" value="Ankyrin repeat"/>
    <property type="match status" value="1"/>
</dbReference>
<evidence type="ECO:0000256" key="10">
    <source>
        <dbReference type="SAM" id="MobiDB-lite"/>
    </source>
</evidence>
<dbReference type="GO" id="GO:0061630">
    <property type="term" value="F:ubiquitin protein ligase activity"/>
    <property type="evidence" value="ECO:0007669"/>
    <property type="project" value="UniProtKB-EC"/>
</dbReference>
<feature type="compositionally biased region" description="Basic and acidic residues" evidence="10">
    <location>
        <begin position="492"/>
        <end position="523"/>
    </location>
</feature>
<dbReference type="Pfam" id="PF12796">
    <property type="entry name" value="Ank_2"/>
    <property type="match status" value="1"/>
</dbReference>
<name>A0A915MXI3_MELJA</name>
<dbReference type="PANTHER" id="PTHR11685">
    <property type="entry name" value="RBR FAMILY RING FINGER AND IBR DOMAIN-CONTAINING"/>
    <property type="match status" value="1"/>
</dbReference>
<evidence type="ECO:0000313" key="13">
    <source>
        <dbReference type="WBParaSite" id="scaffold6380_cov221.g10775"/>
    </source>
</evidence>
<evidence type="ECO:0000256" key="5">
    <source>
        <dbReference type="ARBA" id="ARBA00022737"/>
    </source>
</evidence>
<keyword evidence="4" id="KW-0479">Metal-binding</keyword>
<proteinExistence type="predicted"/>
<accession>A0A915MXI3</accession>
<dbReference type="InterPro" id="IPR002110">
    <property type="entry name" value="Ankyrin_rpt"/>
</dbReference>
<dbReference type="CDD" id="cd20335">
    <property type="entry name" value="BRcat_RBR"/>
    <property type="match status" value="1"/>
</dbReference>
<keyword evidence="3" id="KW-0808">Transferase</keyword>
<keyword evidence="6" id="KW-0863">Zinc-finger</keyword>
<feature type="compositionally biased region" description="Low complexity" evidence="10">
    <location>
        <begin position="554"/>
        <end position="570"/>
    </location>
</feature>
<dbReference type="InterPro" id="IPR044066">
    <property type="entry name" value="TRIAD_supradom"/>
</dbReference>
<feature type="repeat" description="ANK" evidence="9">
    <location>
        <begin position="748"/>
        <end position="781"/>
    </location>
</feature>
<dbReference type="GO" id="GO:0008270">
    <property type="term" value="F:zinc ion binding"/>
    <property type="evidence" value="ECO:0007669"/>
    <property type="project" value="UniProtKB-KW"/>
</dbReference>